<organism evidence="1 2">
    <name type="scientific">Striga asiatica</name>
    <name type="common">Asiatic witchweed</name>
    <name type="synonym">Buchnera asiatica</name>
    <dbReference type="NCBI Taxonomy" id="4170"/>
    <lineage>
        <taxon>Eukaryota</taxon>
        <taxon>Viridiplantae</taxon>
        <taxon>Streptophyta</taxon>
        <taxon>Embryophyta</taxon>
        <taxon>Tracheophyta</taxon>
        <taxon>Spermatophyta</taxon>
        <taxon>Magnoliopsida</taxon>
        <taxon>eudicotyledons</taxon>
        <taxon>Gunneridae</taxon>
        <taxon>Pentapetalae</taxon>
        <taxon>asterids</taxon>
        <taxon>lamiids</taxon>
        <taxon>Lamiales</taxon>
        <taxon>Orobanchaceae</taxon>
        <taxon>Buchnereae</taxon>
        <taxon>Striga</taxon>
    </lineage>
</organism>
<reference evidence="2" key="1">
    <citation type="journal article" date="2019" name="Curr. Biol.">
        <title>Genome Sequence of Striga asiatica Provides Insight into the Evolution of Plant Parasitism.</title>
        <authorList>
            <person name="Yoshida S."/>
            <person name="Kim S."/>
            <person name="Wafula E.K."/>
            <person name="Tanskanen J."/>
            <person name="Kim Y.M."/>
            <person name="Honaas L."/>
            <person name="Yang Z."/>
            <person name="Spallek T."/>
            <person name="Conn C.E."/>
            <person name="Ichihashi Y."/>
            <person name="Cheong K."/>
            <person name="Cui S."/>
            <person name="Der J.P."/>
            <person name="Gundlach H."/>
            <person name="Jiao Y."/>
            <person name="Hori C."/>
            <person name="Ishida J.K."/>
            <person name="Kasahara H."/>
            <person name="Kiba T."/>
            <person name="Kim M.S."/>
            <person name="Koo N."/>
            <person name="Laohavisit A."/>
            <person name="Lee Y.H."/>
            <person name="Lumba S."/>
            <person name="McCourt P."/>
            <person name="Mortimer J.C."/>
            <person name="Mutuku J.M."/>
            <person name="Nomura T."/>
            <person name="Sasaki-Sekimoto Y."/>
            <person name="Seto Y."/>
            <person name="Wang Y."/>
            <person name="Wakatake T."/>
            <person name="Sakakibara H."/>
            <person name="Demura T."/>
            <person name="Yamaguchi S."/>
            <person name="Yoneyama K."/>
            <person name="Manabe R.I."/>
            <person name="Nelson D.C."/>
            <person name="Schulman A.H."/>
            <person name="Timko M.P."/>
            <person name="dePamphilis C.W."/>
            <person name="Choi D."/>
            <person name="Shirasu K."/>
        </authorList>
    </citation>
    <scope>NUCLEOTIDE SEQUENCE [LARGE SCALE GENOMIC DNA]</scope>
    <source>
        <strain evidence="2">cv. UVA1</strain>
    </source>
</reference>
<accession>A0A5A7P9J0</accession>
<keyword evidence="2" id="KW-1185">Reference proteome</keyword>
<comment type="caution">
    <text evidence="1">The sequence shown here is derived from an EMBL/GenBank/DDBJ whole genome shotgun (WGS) entry which is preliminary data.</text>
</comment>
<dbReference type="AlphaFoldDB" id="A0A5A7P9J0"/>
<proteinExistence type="predicted"/>
<dbReference type="Proteomes" id="UP000325081">
    <property type="component" value="Unassembled WGS sequence"/>
</dbReference>
<gene>
    <name evidence="1" type="ORF">STAS_05049</name>
</gene>
<protein>
    <submittedName>
        <fullName evidence="1">Dynamin-1</fullName>
    </submittedName>
</protein>
<evidence type="ECO:0000313" key="1">
    <source>
        <dbReference type="EMBL" id="GER29206.1"/>
    </source>
</evidence>
<dbReference type="EMBL" id="BKCP01003336">
    <property type="protein sequence ID" value="GER29206.1"/>
    <property type="molecule type" value="Genomic_DNA"/>
</dbReference>
<name>A0A5A7P9J0_STRAF</name>
<evidence type="ECO:0000313" key="2">
    <source>
        <dbReference type="Proteomes" id="UP000325081"/>
    </source>
</evidence>
<sequence length="163" mass="18402">MAVRFAVNRTSCLAPPPFTRSHNPPLSLPIINSPPTFTRSHPLPVIHSLLKRSSIRSNVYFDPKCITCELYNFKLDSKSETSEDGNEQLGSDHRSKIAMAVRFAVNQTSCLCLGPPPFIRSHNHPLSLPIIKSPPTFTRSPIVHSPFLKREDNFVTLYYNFII</sequence>